<comment type="caution">
    <text evidence="1">The sequence shown here is derived from an EMBL/GenBank/DDBJ whole genome shotgun (WGS) entry which is preliminary data.</text>
</comment>
<sequence length="81" mass="8901">MSRPEPRCCSVFLSVLYTRLYSEVLDGNGDVSHLMLLMSCKFALDCNAAVRTLRGLMHEASARCASGSRSDSEVCVEQVRA</sequence>
<proteinExistence type="predicted"/>
<gene>
    <name evidence="1" type="ORF">DPX16_21869</name>
</gene>
<evidence type="ECO:0000313" key="2">
    <source>
        <dbReference type="Proteomes" id="UP000281406"/>
    </source>
</evidence>
<dbReference type="AlphaFoldDB" id="A0A3N0XM62"/>
<reference evidence="1 2" key="1">
    <citation type="submission" date="2018-10" db="EMBL/GenBank/DDBJ databases">
        <title>Genome assembly for a Yunnan-Guizhou Plateau 3E fish, Anabarilius grahami (Regan), and its evolutionary and genetic applications.</title>
        <authorList>
            <person name="Jiang W."/>
        </authorList>
    </citation>
    <scope>NUCLEOTIDE SEQUENCE [LARGE SCALE GENOMIC DNA]</scope>
    <source>
        <strain evidence="1">AG-KIZ</strain>
        <tissue evidence="1">Muscle</tissue>
    </source>
</reference>
<keyword evidence="2" id="KW-1185">Reference proteome</keyword>
<name>A0A3N0XM62_ANAGA</name>
<dbReference type="EMBL" id="RJVU01069130">
    <property type="protein sequence ID" value="ROI74320.1"/>
    <property type="molecule type" value="Genomic_DNA"/>
</dbReference>
<protein>
    <submittedName>
        <fullName evidence="1">Uncharacterized protein</fullName>
    </submittedName>
</protein>
<accession>A0A3N0XM62</accession>
<organism evidence="1 2">
    <name type="scientific">Anabarilius grahami</name>
    <name type="common">Kanglang fish</name>
    <name type="synonym">Barilius grahami</name>
    <dbReference type="NCBI Taxonomy" id="495550"/>
    <lineage>
        <taxon>Eukaryota</taxon>
        <taxon>Metazoa</taxon>
        <taxon>Chordata</taxon>
        <taxon>Craniata</taxon>
        <taxon>Vertebrata</taxon>
        <taxon>Euteleostomi</taxon>
        <taxon>Actinopterygii</taxon>
        <taxon>Neopterygii</taxon>
        <taxon>Teleostei</taxon>
        <taxon>Ostariophysi</taxon>
        <taxon>Cypriniformes</taxon>
        <taxon>Xenocyprididae</taxon>
        <taxon>Xenocypridinae</taxon>
        <taxon>Xenocypridinae incertae sedis</taxon>
        <taxon>Anabarilius</taxon>
    </lineage>
</organism>
<dbReference type="Proteomes" id="UP000281406">
    <property type="component" value="Unassembled WGS sequence"/>
</dbReference>
<evidence type="ECO:0000313" key="1">
    <source>
        <dbReference type="EMBL" id="ROI74320.1"/>
    </source>
</evidence>